<dbReference type="Proteomes" id="UP001164803">
    <property type="component" value="Chromosome"/>
</dbReference>
<evidence type="ECO:0000313" key="2">
    <source>
        <dbReference type="Proteomes" id="UP001164803"/>
    </source>
</evidence>
<gene>
    <name evidence="1" type="ORF">NZD86_03145</name>
</gene>
<organism evidence="1 2">
    <name type="scientific">Alicyclobacillus dauci</name>
    <dbReference type="NCBI Taxonomy" id="1475485"/>
    <lineage>
        <taxon>Bacteria</taxon>
        <taxon>Bacillati</taxon>
        <taxon>Bacillota</taxon>
        <taxon>Bacilli</taxon>
        <taxon>Bacillales</taxon>
        <taxon>Alicyclobacillaceae</taxon>
        <taxon>Alicyclobacillus</taxon>
    </lineage>
</organism>
<dbReference type="RefSeq" id="WP_268045045.1">
    <property type="nucleotide sequence ID" value="NZ_CP104064.1"/>
</dbReference>
<name>A0ABY6Z5I1_9BACL</name>
<proteinExistence type="predicted"/>
<accession>A0ABY6Z5I1</accession>
<reference evidence="1" key="1">
    <citation type="submission" date="2022-08" db="EMBL/GenBank/DDBJ databases">
        <title>Alicyclobacillus dauci DSM2870, complete genome.</title>
        <authorList>
            <person name="Wang Q."/>
            <person name="Cai R."/>
            <person name="Wang Z."/>
        </authorList>
    </citation>
    <scope>NUCLEOTIDE SEQUENCE</scope>
    <source>
        <strain evidence="1">DSM 28700</strain>
    </source>
</reference>
<evidence type="ECO:0008006" key="3">
    <source>
        <dbReference type="Google" id="ProtNLM"/>
    </source>
</evidence>
<protein>
    <recommendedName>
        <fullName evidence="3">Transposase</fullName>
    </recommendedName>
</protein>
<sequence>MQPIKSIAAILEPSHDKTSDSVRLELAKQLKNVRENFTAVGDEEMVKTVLSYTDGFWNGLFTCYDHSYMPRTNNDLERFFRNTKKKHRRTTGLRSWNEYILRCGEYIVFVDDALQQTDIVQRLSSVSYDMYKAEVKQWRLRLSESTKRRQFRNDPMAYLKKVEFKWMC</sequence>
<dbReference type="EMBL" id="CP104064">
    <property type="protein sequence ID" value="WAH37544.1"/>
    <property type="molecule type" value="Genomic_DNA"/>
</dbReference>
<keyword evidence="2" id="KW-1185">Reference proteome</keyword>
<evidence type="ECO:0000313" key="1">
    <source>
        <dbReference type="EMBL" id="WAH37544.1"/>
    </source>
</evidence>